<evidence type="ECO:0000313" key="2">
    <source>
        <dbReference type="Proteomes" id="UP000828390"/>
    </source>
</evidence>
<sequence length="50" mass="5746">MMNPRRCCLQQKWSSQSHSISMVSICLEKGIEGQSWVVTSITERELGHPR</sequence>
<evidence type="ECO:0000313" key="1">
    <source>
        <dbReference type="EMBL" id="KAH3816377.1"/>
    </source>
</evidence>
<keyword evidence="2" id="KW-1185">Reference proteome</keyword>
<proteinExistence type="predicted"/>
<accession>A0A9D4GM49</accession>
<name>A0A9D4GM49_DREPO</name>
<gene>
    <name evidence="1" type="ORF">DPMN_117893</name>
</gene>
<protein>
    <submittedName>
        <fullName evidence="1">Uncharacterized protein</fullName>
    </submittedName>
</protein>
<dbReference type="Proteomes" id="UP000828390">
    <property type="component" value="Unassembled WGS sequence"/>
</dbReference>
<reference evidence="1" key="2">
    <citation type="submission" date="2020-11" db="EMBL/GenBank/DDBJ databases">
        <authorList>
            <person name="McCartney M.A."/>
            <person name="Auch B."/>
            <person name="Kono T."/>
            <person name="Mallez S."/>
            <person name="Becker A."/>
            <person name="Gohl D.M."/>
            <person name="Silverstein K.A.T."/>
            <person name="Koren S."/>
            <person name="Bechman K.B."/>
            <person name="Herman A."/>
            <person name="Abrahante J.E."/>
            <person name="Garbe J."/>
        </authorList>
    </citation>
    <scope>NUCLEOTIDE SEQUENCE</scope>
    <source>
        <strain evidence="1">Duluth1</strain>
        <tissue evidence="1">Whole animal</tissue>
    </source>
</reference>
<comment type="caution">
    <text evidence="1">The sequence shown here is derived from an EMBL/GenBank/DDBJ whole genome shotgun (WGS) entry which is preliminary data.</text>
</comment>
<dbReference type="EMBL" id="JAIWYP010000005">
    <property type="protein sequence ID" value="KAH3816377.1"/>
    <property type="molecule type" value="Genomic_DNA"/>
</dbReference>
<reference evidence="1" key="1">
    <citation type="journal article" date="2019" name="bioRxiv">
        <title>The Genome of the Zebra Mussel, Dreissena polymorpha: A Resource for Invasive Species Research.</title>
        <authorList>
            <person name="McCartney M.A."/>
            <person name="Auch B."/>
            <person name="Kono T."/>
            <person name="Mallez S."/>
            <person name="Zhang Y."/>
            <person name="Obille A."/>
            <person name="Becker A."/>
            <person name="Abrahante J.E."/>
            <person name="Garbe J."/>
            <person name="Badalamenti J.P."/>
            <person name="Herman A."/>
            <person name="Mangelson H."/>
            <person name="Liachko I."/>
            <person name="Sullivan S."/>
            <person name="Sone E.D."/>
            <person name="Koren S."/>
            <person name="Silverstein K.A.T."/>
            <person name="Beckman K.B."/>
            <person name="Gohl D.M."/>
        </authorList>
    </citation>
    <scope>NUCLEOTIDE SEQUENCE</scope>
    <source>
        <strain evidence="1">Duluth1</strain>
        <tissue evidence="1">Whole animal</tissue>
    </source>
</reference>
<dbReference type="AlphaFoldDB" id="A0A9D4GM49"/>
<organism evidence="1 2">
    <name type="scientific">Dreissena polymorpha</name>
    <name type="common">Zebra mussel</name>
    <name type="synonym">Mytilus polymorpha</name>
    <dbReference type="NCBI Taxonomy" id="45954"/>
    <lineage>
        <taxon>Eukaryota</taxon>
        <taxon>Metazoa</taxon>
        <taxon>Spiralia</taxon>
        <taxon>Lophotrochozoa</taxon>
        <taxon>Mollusca</taxon>
        <taxon>Bivalvia</taxon>
        <taxon>Autobranchia</taxon>
        <taxon>Heteroconchia</taxon>
        <taxon>Euheterodonta</taxon>
        <taxon>Imparidentia</taxon>
        <taxon>Neoheterodontei</taxon>
        <taxon>Myida</taxon>
        <taxon>Dreissenoidea</taxon>
        <taxon>Dreissenidae</taxon>
        <taxon>Dreissena</taxon>
    </lineage>
</organism>